<dbReference type="InterPro" id="IPR045338">
    <property type="entry name" value="DUF6535"/>
</dbReference>
<dbReference type="Proteomes" id="UP000814176">
    <property type="component" value="Unassembled WGS sequence"/>
</dbReference>
<dbReference type="GeneID" id="71998229"/>
<gene>
    <name evidence="4" type="ORF">C8Q71DRAFT_281061</name>
    <name evidence="5" type="ORF">EVJ58_g7444</name>
</gene>
<evidence type="ECO:0000256" key="1">
    <source>
        <dbReference type="SAM" id="Phobius"/>
    </source>
</evidence>
<dbReference type="Proteomes" id="UP000298390">
    <property type="component" value="Unassembled WGS sequence"/>
</dbReference>
<proteinExistence type="predicted"/>
<dbReference type="STRING" id="34475.A0A4Y9Y571"/>
<reference evidence="4 7" key="2">
    <citation type="journal article" date="2021" name="Environ. Microbiol.">
        <title>Gene family expansions and transcriptome signatures uncover fungal adaptations to wood decay.</title>
        <authorList>
            <person name="Hage H."/>
            <person name="Miyauchi S."/>
            <person name="Viragh M."/>
            <person name="Drula E."/>
            <person name="Min B."/>
            <person name="Chaduli D."/>
            <person name="Navarro D."/>
            <person name="Favel A."/>
            <person name="Norest M."/>
            <person name="Lesage-Meessen L."/>
            <person name="Balint B."/>
            <person name="Merenyi Z."/>
            <person name="de Eugenio L."/>
            <person name="Morin E."/>
            <person name="Martinez A.T."/>
            <person name="Baldrian P."/>
            <person name="Stursova M."/>
            <person name="Martinez M.J."/>
            <person name="Novotny C."/>
            <person name="Magnuson J.K."/>
            <person name="Spatafora J.W."/>
            <person name="Maurice S."/>
            <person name="Pangilinan J."/>
            <person name="Andreopoulos W."/>
            <person name="LaButti K."/>
            <person name="Hundley H."/>
            <person name="Na H."/>
            <person name="Kuo A."/>
            <person name="Barry K."/>
            <person name="Lipzen A."/>
            <person name="Henrissat B."/>
            <person name="Riley R."/>
            <person name="Ahrendt S."/>
            <person name="Nagy L.G."/>
            <person name="Grigoriev I.V."/>
            <person name="Martin F."/>
            <person name="Rosso M.N."/>
        </authorList>
    </citation>
    <scope>NUCLEOTIDE SEQUENCE [LARGE SCALE GENOMIC DNA]</scope>
    <source>
        <strain evidence="4 7">CIRM-BRFM 1785</strain>
    </source>
</reference>
<dbReference type="OrthoDB" id="3269725at2759"/>
<feature type="transmembrane region" description="Helical" evidence="1">
    <location>
        <begin position="137"/>
        <end position="158"/>
    </location>
</feature>
<dbReference type="RefSeq" id="XP_047775131.1">
    <property type="nucleotide sequence ID" value="XM_047917497.1"/>
</dbReference>
<sequence length="367" mass="41637">MDPLLLFATLFSAVVTAFVVLSYPTLRSDDNAASLEVLQEILVTLRDNQTTPMNGNATSLQPGATPFTPRNYAIRVNSFWLASLIISVSVAFLTILAKQWLASLGGDLHPSVDARGRQFQYRYDNVRKWRLGTALEWLPNLLHISLLLFFVGLLDFLWSTDTVVAIVATAFVGMTVAIYIGTYILSHLSATCPYRTTVDPTTFTWEFIRRLPYTSWKIAYPMLWLYRTLQRVSGAYGVKVPFAEYIAALHNERMSRADKGLDTDIASREANYILEHPELMDARSLARMVHSFLPNITTDDAQMLVDQICRYPFLVRYRDIFIAAGTVRFLSQWLQHIENSESTHPQPQKNPRNSPLRCTSPAFRLCA</sequence>
<comment type="caution">
    <text evidence="5">The sequence shown here is derived from an EMBL/GenBank/DDBJ whole genome shotgun (WGS) entry which is preliminary data.</text>
</comment>
<dbReference type="EMBL" id="JADCUA010000023">
    <property type="protein sequence ID" value="KAH9832085.1"/>
    <property type="molecule type" value="Genomic_DNA"/>
</dbReference>
<evidence type="ECO:0000259" key="3">
    <source>
        <dbReference type="Pfam" id="PF20153"/>
    </source>
</evidence>
<feature type="signal peptide" evidence="2">
    <location>
        <begin position="1"/>
        <end position="17"/>
    </location>
</feature>
<keyword evidence="2" id="KW-0732">Signal</keyword>
<evidence type="ECO:0000313" key="5">
    <source>
        <dbReference type="EMBL" id="TFY56757.1"/>
    </source>
</evidence>
<keyword evidence="7" id="KW-1185">Reference proteome</keyword>
<feature type="chain" id="PRO_5021496001" description="DUF6535 domain-containing protein" evidence="2">
    <location>
        <begin position="18"/>
        <end position="367"/>
    </location>
</feature>
<evidence type="ECO:0000313" key="6">
    <source>
        <dbReference type="Proteomes" id="UP000298390"/>
    </source>
</evidence>
<evidence type="ECO:0000313" key="7">
    <source>
        <dbReference type="Proteomes" id="UP000814176"/>
    </source>
</evidence>
<evidence type="ECO:0000313" key="4">
    <source>
        <dbReference type="EMBL" id="KAH9832085.1"/>
    </source>
</evidence>
<protein>
    <recommendedName>
        <fullName evidence="3">DUF6535 domain-containing protein</fullName>
    </recommendedName>
</protein>
<dbReference type="Pfam" id="PF20153">
    <property type="entry name" value="DUF6535"/>
    <property type="match status" value="1"/>
</dbReference>
<keyword evidence="1" id="KW-1133">Transmembrane helix</keyword>
<dbReference type="EMBL" id="SEKV01000478">
    <property type="protein sequence ID" value="TFY56757.1"/>
    <property type="molecule type" value="Genomic_DNA"/>
</dbReference>
<evidence type="ECO:0000256" key="2">
    <source>
        <dbReference type="SAM" id="SignalP"/>
    </source>
</evidence>
<feature type="domain" description="DUF6535" evidence="3">
    <location>
        <begin position="1"/>
        <end position="159"/>
    </location>
</feature>
<organism evidence="5 6">
    <name type="scientific">Rhodofomes roseus</name>
    <dbReference type="NCBI Taxonomy" id="34475"/>
    <lineage>
        <taxon>Eukaryota</taxon>
        <taxon>Fungi</taxon>
        <taxon>Dikarya</taxon>
        <taxon>Basidiomycota</taxon>
        <taxon>Agaricomycotina</taxon>
        <taxon>Agaricomycetes</taxon>
        <taxon>Polyporales</taxon>
        <taxon>Rhodofomes</taxon>
    </lineage>
</organism>
<dbReference type="AlphaFoldDB" id="A0A4Y9Y571"/>
<feature type="transmembrane region" description="Helical" evidence="1">
    <location>
        <begin position="164"/>
        <end position="185"/>
    </location>
</feature>
<accession>A0A4Y9Y571</accession>
<feature type="transmembrane region" description="Helical" evidence="1">
    <location>
        <begin position="79"/>
        <end position="97"/>
    </location>
</feature>
<keyword evidence="1" id="KW-0472">Membrane</keyword>
<name>A0A4Y9Y571_9APHY</name>
<keyword evidence="1" id="KW-0812">Transmembrane</keyword>
<reference evidence="5 6" key="1">
    <citation type="submission" date="2019-01" db="EMBL/GenBank/DDBJ databases">
        <title>Genome sequencing of the rare red list fungi Fomitopsis rosea.</title>
        <authorList>
            <person name="Buettner E."/>
            <person name="Kellner H."/>
        </authorList>
    </citation>
    <scope>NUCLEOTIDE SEQUENCE [LARGE SCALE GENOMIC DNA]</scope>
    <source>
        <strain evidence="5 6">DSM 105464</strain>
    </source>
</reference>